<accession>A0ABM6YT81</accession>
<proteinExistence type="predicted"/>
<dbReference type="InterPro" id="IPR011856">
    <property type="entry name" value="tRNA_endonuc-like_dom_sf"/>
</dbReference>
<dbReference type="RefSeq" id="WP_128810748.1">
    <property type="nucleotide sequence ID" value="NZ_CP032093.1"/>
</dbReference>
<dbReference type="Proteomes" id="UP000262832">
    <property type="component" value="Chromosome I"/>
</dbReference>
<gene>
    <name evidence="1" type="ORF">D1115_06430</name>
</gene>
<dbReference type="EMBL" id="CP032093">
    <property type="protein sequence ID" value="AXY00915.1"/>
    <property type="molecule type" value="Genomic_DNA"/>
</dbReference>
<dbReference type="InterPro" id="IPR011335">
    <property type="entry name" value="Restrct_endonuc-II-like"/>
</dbReference>
<name>A0ABM6YT81_9VIBR</name>
<organism evidence="1 2">
    <name type="scientific">Vibrio alfacsensis</name>
    <dbReference type="NCBI Taxonomy" id="1074311"/>
    <lineage>
        <taxon>Bacteria</taxon>
        <taxon>Pseudomonadati</taxon>
        <taxon>Pseudomonadota</taxon>
        <taxon>Gammaproteobacteria</taxon>
        <taxon>Vibrionales</taxon>
        <taxon>Vibrionaceae</taxon>
        <taxon>Vibrio</taxon>
    </lineage>
</organism>
<evidence type="ECO:0000313" key="2">
    <source>
        <dbReference type="Proteomes" id="UP000262832"/>
    </source>
</evidence>
<dbReference type="SUPFAM" id="SSF52980">
    <property type="entry name" value="Restriction endonuclease-like"/>
    <property type="match status" value="1"/>
</dbReference>
<sequence>MEQSTQELTQAINQLAIALNQVTQCLQSIVNQSNSPQILEHVKPAEIIEKMDYLASQTSPLIHPSTSVQQLSPKSNVTNISALPEVVCNWFRKYHLGFVRFNRPAANTERSRQLSLHIARHYNDVERLMSLLNQWATGSRTLNLNLRNKAVEVITETTSVANQMNDIGFLQHYQYKRSPHCFLQVQSNGLPATQSYLKGKWFELAIEQQLIEMKRTISTLEWVSNPVIRTSKGQEREIDFIVSLGEQIFVVEASTSPWQKTATETISLANQLQLPIKHCLIVSPEHEPQLMKEFSELHGANILSFEQFSLWIDQQMEQPSPQNESDNVMIMDMESCVL</sequence>
<protein>
    <recommendedName>
        <fullName evidence="3">DUF1887 family protein</fullName>
    </recommendedName>
</protein>
<evidence type="ECO:0008006" key="3">
    <source>
        <dbReference type="Google" id="ProtNLM"/>
    </source>
</evidence>
<evidence type="ECO:0000313" key="1">
    <source>
        <dbReference type="EMBL" id="AXY00915.1"/>
    </source>
</evidence>
<reference evidence="1 2" key="1">
    <citation type="submission" date="2018-08" db="EMBL/GenBank/DDBJ databases">
        <title>Genomic taxonomy of the Vibrionaceae family.</title>
        <authorList>
            <person name="Gomez-Gil B."/>
            <person name="Tanaka M."/>
            <person name="Sawabe T."/>
            <person name="Enciso-Ibarra K."/>
        </authorList>
    </citation>
    <scope>NUCLEOTIDE SEQUENCE [LARGE SCALE GENOMIC DNA]</scope>
    <source>
        <strain evidence="1 2">CAIM 1831</strain>
    </source>
</reference>
<dbReference type="Gene3D" id="3.40.1350.10">
    <property type="match status" value="1"/>
</dbReference>
<keyword evidence="2" id="KW-1185">Reference proteome</keyword>